<dbReference type="PANTHER" id="PTHR35333">
    <property type="entry name" value="BETA-LACTAMASE"/>
    <property type="match status" value="1"/>
</dbReference>
<gene>
    <name evidence="6" type="ORF">RD110_00645</name>
</gene>
<dbReference type="InterPro" id="IPR000871">
    <property type="entry name" value="Beta-lactam_class-A"/>
</dbReference>
<keyword evidence="7" id="KW-1185">Reference proteome</keyword>
<dbReference type="InterPro" id="IPR012338">
    <property type="entry name" value="Beta-lactam/transpept-like"/>
</dbReference>
<comment type="catalytic activity">
    <reaction evidence="1">
        <text>a beta-lactam + H2O = a substituted beta-amino acid</text>
        <dbReference type="Rhea" id="RHEA:20401"/>
        <dbReference type="ChEBI" id="CHEBI:15377"/>
        <dbReference type="ChEBI" id="CHEBI:35627"/>
        <dbReference type="ChEBI" id="CHEBI:140347"/>
        <dbReference type="EC" id="3.5.2.6"/>
    </reaction>
</comment>
<dbReference type="EMBL" id="CP019236">
    <property type="protein sequence ID" value="APW35900.1"/>
    <property type="molecule type" value="Genomic_DNA"/>
</dbReference>
<evidence type="ECO:0000256" key="1">
    <source>
        <dbReference type="ARBA" id="ARBA00001526"/>
    </source>
</evidence>
<organism evidence="6 7">
    <name type="scientific">Rhodoferax koreensis</name>
    <dbReference type="NCBI Taxonomy" id="1842727"/>
    <lineage>
        <taxon>Bacteria</taxon>
        <taxon>Pseudomonadati</taxon>
        <taxon>Pseudomonadota</taxon>
        <taxon>Betaproteobacteria</taxon>
        <taxon>Burkholderiales</taxon>
        <taxon>Comamonadaceae</taxon>
        <taxon>Rhodoferax</taxon>
    </lineage>
</organism>
<evidence type="ECO:0000256" key="2">
    <source>
        <dbReference type="ARBA" id="ARBA00009009"/>
    </source>
</evidence>
<feature type="chain" id="PRO_5013088790" description="beta-lactamase" evidence="4">
    <location>
        <begin position="22"/>
        <end position="373"/>
    </location>
</feature>
<dbReference type="PRINTS" id="PR00118">
    <property type="entry name" value="BLACTAMASEA"/>
</dbReference>
<dbReference type="GO" id="GO:0046677">
    <property type="term" value="P:response to antibiotic"/>
    <property type="evidence" value="ECO:0007669"/>
    <property type="project" value="InterPro"/>
</dbReference>
<comment type="similarity">
    <text evidence="2">Belongs to the class-A beta-lactamase family.</text>
</comment>
<reference evidence="6 7" key="1">
    <citation type="submission" date="2017-01" db="EMBL/GenBank/DDBJ databases">
        <authorList>
            <person name="Mah S.A."/>
            <person name="Swanson W.J."/>
            <person name="Moy G.W."/>
            <person name="Vacquier V.D."/>
        </authorList>
    </citation>
    <scope>NUCLEOTIDE SEQUENCE [LARGE SCALE GENOMIC DNA]</scope>
    <source>
        <strain evidence="6 7">DCY110</strain>
    </source>
</reference>
<accession>A0A1P8JQ59</accession>
<dbReference type="SUPFAM" id="SSF56601">
    <property type="entry name" value="beta-lactamase/transpeptidase-like"/>
    <property type="match status" value="1"/>
</dbReference>
<dbReference type="Proteomes" id="UP000186609">
    <property type="component" value="Chromosome"/>
</dbReference>
<name>A0A1P8JQ59_9BURK</name>
<dbReference type="EC" id="3.5.2.6" evidence="3"/>
<feature type="signal peptide" evidence="4">
    <location>
        <begin position="1"/>
        <end position="21"/>
    </location>
</feature>
<dbReference type="KEGG" id="rhy:RD110_00645"/>
<proteinExistence type="inferred from homology"/>
<dbReference type="STRING" id="1842727.RD110_00645"/>
<evidence type="ECO:0000256" key="3">
    <source>
        <dbReference type="ARBA" id="ARBA00012865"/>
    </source>
</evidence>
<dbReference type="PANTHER" id="PTHR35333:SF3">
    <property type="entry name" value="BETA-LACTAMASE-TYPE TRANSPEPTIDASE FOLD CONTAINING PROTEIN"/>
    <property type="match status" value="1"/>
</dbReference>
<keyword evidence="6" id="KW-0378">Hydrolase</keyword>
<dbReference type="AlphaFoldDB" id="A0A1P8JQ59"/>
<sequence length="373" mass="40048">MLGFVPAVAACMFWVQGPAQAASETAEPEWVGRMQAEFTRIETQSGAGLGVYVRDLGTGHAASHRAEETWYLASTVKVPIAIAVLRGVDRGDYRLDTRLVLRDTDLVDGAGQTVKQHVGAPLSIRYLLNQMIVYSDNTASDMLIGLVGIDAVNAVVHELVPQGFQRITTLADVRRHAYENLAPEAARLSGYDFLLLKAQRTDAERQAALSHLIQVPTAAFRLPSVGAAFEAYYATGLNSGRLDAYADLLELLARGKALSAGSTKYLLGVMERVRTGPNRIKAGLPPRAHFAHKTGTQRARTCDSGVVTLPRLGRDQRVVVVACTSGELSSTRSDHTLRQVGTALCKSGLLTDGKPDEPICFATPSLVPGTVAD</sequence>
<feature type="domain" description="Beta-lactamase class A catalytic" evidence="5">
    <location>
        <begin position="50"/>
        <end position="322"/>
    </location>
</feature>
<dbReference type="InterPro" id="IPR045155">
    <property type="entry name" value="Beta-lactam_cat"/>
</dbReference>
<evidence type="ECO:0000313" key="7">
    <source>
        <dbReference type="Proteomes" id="UP000186609"/>
    </source>
</evidence>
<protein>
    <recommendedName>
        <fullName evidence="3">beta-lactamase</fullName>
        <ecNumber evidence="3">3.5.2.6</ecNumber>
    </recommendedName>
</protein>
<evidence type="ECO:0000259" key="5">
    <source>
        <dbReference type="Pfam" id="PF13354"/>
    </source>
</evidence>
<dbReference type="GO" id="GO:0030655">
    <property type="term" value="P:beta-lactam antibiotic catabolic process"/>
    <property type="evidence" value="ECO:0007669"/>
    <property type="project" value="InterPro"/>
</dbReference>
<dbReference type="GO" id="GO:0008800">
    <property type="term" value="F:beta-lactamase activity"/>
    <property type="evidence" value="ECO:0007669"/>
    <property type="project" value="UniProtKB-EC"/>
</dbReference>
<evidence type="ECO:0000313" key="6">
    <source>
        <dbReference type="EMBL" id="APW35900.1"/>
    </source>
</evidence>
<keyword evidence="4" id="KW-0732">Signal</keyword>
<dbReference type="Gene3D" id="3.40.710.10">
    <property type="entry name" value="DD-peptidase/beta-lactamase superfamily"/>
    <property type="match status" value="1"/>
</dbReference>
<evidence type="ECO:0000256" key="4">
    <source>
        <dbReference type="SAM" id="SignalP"/>
    </source>
</evidence>
<dbReference type="Pfam" id="PF13354">
    <property type="entry name" value="Beta-lactamase2"/>
    <property type="match status" value="1"/>
</dbReference>